<organism evidence="2">
    <name type="scientific">viral metagenome</name>
    <dbReference type="NCBI Taxonomy" id="1070528"/>
    <lineage>
        <taxon>unclassified sequences</taxon>
        <taxon>metagenomes</taxon>
        <taxon>organismal metagenomes</taxon>
    </lineage>
</organism>
<gene>
    <name evidence="2" type="ORF">MM415A00869_0009</name>
    <name evidence="1" type="ORF">MM415B00170_0001</name>
</gene>
<evidence type="ECO:0000313" key="2">
    <source>
        <dbReference type="EMBL" id="QJA79511.1"/>
    </source>
</evidence>
<sequence length="57" mass="6746">MTNDNHIYTADFRRLSRELSRKGVKHPGVEALKLMGVEKAVQKKYHDEYLEKKMRKA</sequence>
<name>A0A6M3KD04_9ZZZZ</name>
<dbReference type="AlphaFoldDB" id="A0A6M3KD04"/>
<protein>
    <submittedName>
        <fullName evidence="2">Uncharacterized protein</fullName>
    </submittedName>
</protein>
<dbReference type="EMBL" id="MT141575">
    <property type="protein sequence ID" value="QJA67692.1"/>
    <property type="molecule type" value="Genomic_DNA"/>
</dbReference>
<evidence type="ECO:0000313" key="1">
    <source>
        <dbReference type="EMBL" id="QJA67692.1"/>
    </source>
</evidence>
<proteinExistence type="predicted"/>
<reference evidence="2" key="1">
    <citation type="submission" date="2020-03" db="EMBL/GenBank/DDBJ databases">
        <title>The deep terrestrial virosphere.</title>
        <authorList>
            <person name="Holmfeldt K."/>
            <person name="Nilsson E."/>
            <person name="Simone D."/>
            <person name="Lopez-Fernandez M."/>
            <person name="Wu X."/>
            <person name="de Brujin I."/>
            <person name="Lundin D."/>
            <person name="Andersson A."/>
            <person name="Bertilsson S."/>
            <person name="Dopson M."/>
        </authorList>
    </citation>
    <scope>NUCLEOTIDE SEQUENCE</scope>
    <source>
        <strain evidence="2">MM415A00869</strain>
        <strain evidence="1">MM415B00170</strain>
    </source>
</reference>
<dbReference type="EMBL" id="MT142384">
    <property type="protein sequence ID" value="QJA79511.1"/>
    <property type="molecule type" value="Genomic_DNA"/>
</dbReference>
<accession>A0A6M3KD04</accession>